<dbReference type="Proteomes" id="UP000762676">
    <property type="component" value="Unassembled WGS sequence"/>
</dbReference>
<dbReference type="AlphaFoldDB" id="A0AAV4IKC8"/>
<evidence type="ECO:0000313" key="3">
    <source>
        <dbReference type="Proteomes" id="UP000762676"/>
    </source>
</evidence>
<feature type="region of interest" description="Disordered" evidence="1">
    <location>
        <begin position="1"/>
        <end position="24"/>
    </location>
</feature>
<evidence type="ECO:0000256" key="1">
    <source>
        <dbReference type="SAM" id="MobiDB-lite"/>
    </source>
</evidence>
<proteinExistence type="predicted"/>
<gene>
    <name evidence="2" type="ORF">ElyMa_006658500</name>
</gene>
<comment type="caution">
    <text evidence="2">The sequence shown here is derived from an EMBL/GenBank/DDBJ whole genome shotgun (WGS) entry which is preliminary data.</text>
</comment>
<name>A0AAV4IKC8_9GAST</name>
<dbReference type="EMBL" id="BMAT01013356">
    <property type="protein sequence ID" value="GFS10934.1"/>
    <property type="molecule type" value="Genomic_DNA"/>
</dbReference>
<sequence>MSNNCHNGNEEIAPIPSSPKLMWRPDPDIETNMDKLRKIINKKHGVNLRPKTLDLKPSISSKCWSA</sequence>
<keyword evidence="3" id="KW-1185">Reference proteome</keyword>
<evidence type="ECO:0000313" key="2">
    <source>
        <dbReference type="EMBL" id="GFS10934.1"/>
    </source>
</evidence>
<organism evidence="2 3">
    <name type="scientific">Elysia marginata</name>
    <dbReference type="NCBI Taxonomy" id="1093978"/>
    <lineage>
        <taxon>Eukaryota</taxon>
        <taxon>Metazoa</taxon>
        <taxon>Spiralia</taxon>
        <taxon>Lophotrochozoa</taxon>
        <taxon>Mollusca</taxon>
        <taxon>Gastropoda</taxon>
        <taxon>Heterobranchia</taxon>
        <taxon>Euthyneura</taxon>
        <taxon>Panpulmonata</taxon>
        <taxon>Sacoglossa</taxon>
        <taxon>Placobranchoidea</taxon>
        <taxon>Plakobranchidae</taxon>
        <taxon>Elysia</taxon>
    </lineage>
</organism>
<protein>
    <submittedName>
        <fullName evidence="2">Uncharacterized protein</fullName>
    </submittedName>
</protein>
<reference evidence="2 3" key="1">
    <citation type="journal article" date="2021" name="Elife">
        <title>Chloroplast acquisition without the gene transfer in kleptoplastic sea slugs, Plakobranchus ocellatus.</title>
        <authorList>
            <person name="Maeda T."/>
            <person name="Takahashi S."/>
            <person name="Yoshida T."/>
            <person name="Shimamura S."/>
            <person name="Takaki Y."/>
            <person name="Nagai Y."/>
            <person name="Toyoda A."/>
            <person name="Suzuki Y."/>
            <person name="Arimoto A."/>
            <person name="Ishii H."/>
            <person name="Satoh N."/>
            <person name="Nishiyama T."/>
            <person name="Hasebe M."/>
            <person name="Maruyama T."/>
            <person name="Minagawa J."/>
            <person name="Obokata J."/>
            <person name="Shigenobu S."/>
        </authorList>
    </citation>
    <scope>NUCLEOTIDE SEQUENCE [LARGE SCALE GENOMIC DNA]</scope>
</reference>
<accession>A0AAV4IKC8</accession>